<dbReference type="InterPro" id="IPR029044">
    <property type="entry name" value="Nucleotide-diphossugar_trans"/>
</dbReference>
<dbReference type="SUPFAM" id="SSF53448">
    <property type="entry name" value="Nucleotide-diphospho-sugar transferases"/>
    <property type="match status" value="1"/>
</dbReference>
<dbReference type="InterPro" id="IPR050256">
    <property type="entry name" value="Glycosyltransferase_2"/>
</dbReference>
<name>A0A7G6TUL6_9BRAD</name>
<dbReference type="Proteomes" id="UP000515291">
    <property type="component" value="Chromosome"/>
</dbReference>
<gene>
    <name evidence="2" type="ORF">HB776_03705</name>
</gene>
<feature type="transmembrane region" description="Helical" evidence="1">
    <location>
        <begin position="6"/>
        <end position="30"/>
    </location>
</feature>
<keyword evidence="1" id="KW-1133">Transmembrane helix</keyword>
<dbReference type="Pfam" id="PF13641">
    <property type="entry name" value="Glyco_tranf_2_3"/>
    <property type="match status" value="1"/>
</dbReference>
<dbReference type="PANTHER" id="PTHR48090:SF6">
    <property type="entry name" value="SLR5056 PROTEIN"/>
    <property type="match status" value="1"/>
</dbReference>
<dbReference type="GO" id="GO:0016740">
    <property type="term" value="F:transferase activity"/>
    <property type="evidence" value="ECO:0007669"/>
    <property type="project" value="UniProtKB-KW"/>
</dbReference>
<keyword evidence="1" id="KW-0472">Membrane</keyword>
<organism evidence="2 3">
    <name type="scientific">Tardiphaga robiniae</name>
    <dbReference type="NCBI Taxonomy" id="943830"/>
    <lineage>
        <taxon>Bacteria</taxon>
        <taxon>Pseudomonadati</taxon>
        <taxon>Pseudomonadota</taxon>
        <taxon>Alphaproteobacteria</taxon>
        <taxon>Hyphomicrobiales</taxon>
        <taxon>Nitrobacteraceae</taxon>
        <taxon>Tardiphaga</taxon>
    </lineage>
</organism>
<proteinExistence type="predicted"/>
<protein>
    <submittedName>
        <fullName evidence="2">Glycosyltransferase</fullName>
    </submittedName>
</protein>
<keyword evidence="2" id="KW-0808">Transferase</keyword>
<evidence type="ECO:0000313" key="2">
    <source>
        <dbReference type="EMBL" id="QND70448.1"/>
    </source>
</evidence>
<feature type="transmembrane region" description="Helical" evidence="1">
    <location>
        <begin position="331"/>
        <end position="350"/>
    </location>
</feature>
<dbReference type="KEGG" id="trb:HB776_03705"/>
<evidence type="ECO:0000256" key="1">
    <source>
        <dbReference type="SAM" id="Phobius"/>
    </source>
</evidence>
<sequence length="424" mass="45205">MSMLIFLIMLPGFILLIPTVVLFIEVVLALPRKAENSHFASPRSMRVGIIVPAHNEGAGLLPTLHDLQSQITVGDRIVVVADNCSDDTAAISAMAGVEVVVRNDGTRLGKGYALSAGMQHLSSDPPDLVLFCDADCRLQPNVIELLAMECERSHRPVQACYLMKRAPDAATDQAFAEFAWKLKNLVRPLGLRNLRGPCQLMGTGMMFPWDVIRAAPLASGNLVEDLQLGLDLALKGSAPLFVPSAVTTSVFPSSENGAETQRKRWVEGHLATITGQVPRLLAGAGKRGDLNLLVLALDLAVPPIVLLAALLIGAWCIAAAAVLVALPVSALLPATTGVALLGTSLVAAWARFGNDRLLVLNPLKMTTVVAAKSRVYMQLAQGKKSGCWVRTERDDVKSSALLLAPELGCKDNIEANNVGLSKIR</sequence>
<dbReference type="CDD" id="cd06438">
    <property type="entry name" value="EpsO_like"/>
    <property type="match status" value="1"/>
</dbReference>
<dbReference type="RefSeq" id="WP_184515255.1">
    <property type="nucleotide sequence ID" value="NZ_CP050292.1"/>
</dbReference>
<dbReference type="Gene3D" id="3.90.550.10">
    <property type="entry name" value="Spore Coat Polysaccharide Biosynthesis Protein SpsA, Chain A"/>
    <property type="match status" value="1"/>
</dbReference>
<evidence type="ECO:0000313" key="3">
    <source>
        <dbReference type="Proteomes" id="UP000515291"/>
    </source>
</evidence>
<dbReference type="AlphaFoldDB" id="A0A7G6TUL6"/>
<dbReference type="PANTHER" id="PTHR48090">
    <property type="entry name" value="UNDECAPRENYL-PHOSPHATE 4-DEOXY-4-FORMAMIDO-L-ARABINOSE TRANSFERASE-RELATED"/>
    <property type="match status" value="1"/>
</dbReference>
<feature type="transmembrane region" description="Helical" evidence="1">
    <location>
        <begin position="292"/>
        <end position="325"/>
    </location>
</feature>
<keyword evidence="1" id="KW-0812">Transmembrane</keyword>
<accession>A0A7G6TUL6</accession>
<dbReference type="EMBL" id="CP050292">
    <property type="protein sequence ID" value="QND70448.1"/>
    <property type="molecule type" value="Genomic_DNA"/>
</dbReference>
<reference evidence="3" key="1">
    <citation type="journal article" date="2020" name="Mol. Plant Microbe">
        <title>Rhizobial microsymbionts of the narrowly endemic Oxytropis species growing in Kamchatka are characterized by significant genetic diversity and possess a set of genes that are associated with T3SS and T6SS secretion systems and can affect the development of symbiosis.</title>
        <authorList>
            <person name="Safronova V."/>
            <person name="Guro P."/>
            <person name="Sazanova A."/>
            <person name="Kuznetsova I."/>
            <person name="Belimov A."/>
            <person name="Yakubov V."/>
            <person name="Chirak E."/>
            <person name="Afonin A."/>
            <person name="Gogolev Y."/>
            <person name="Andronov E."/>
            <person name="Tikhonovich I."/>
        </authorList>
    </citation>
    <scope>NUCLEOTIDE SEQUENCE [LARGE SCALE GENOMIC DNA]</scope>
    <source>
        <strain evidence="3">581</strain>
    </source>
</reference>